<dbReference type="SMART" id="SM00906">
    <property type="entry name" value="Fungal_trans"/>
    <property type="match status" value="1"/>
</dbReference>
<dbReference type="AlphaFoldDB" id="A0A7C8II56"/>
<dbReference type="Pfam" id="PF04082">
    <property type="entry name" value="Fungal_trans"/>
    <property type="match status" value="1"/>
</dbReference>
<dbReference type="CDD" id="cd12148">
    <property type="entry name" value="fungal_TF_MHR"/>
    <property type="match status" value="1"/>
</dbReference>
<dbReference type="GO" id="GO:0005634">
    <property type="term" value="C:nucleus"/>
    <property type="evidence" value="ECO:0007669"/>
    <property type="project" value="UniProtKB-SubCell"/>
</dbReference>
<dbReference type="GO" id="GO:0003677">
    <property type="term" value="F:DNA binding"/>
    <property type="evidence" value="ECO:0007669"/>
    <property type="project" value="InterPro"/>
</dbReference>
<dbReference type="PANTHER" id="PTHR31001:SF85">
    <property type="entry name" value="ZN(II)2CYS6 TRANSCRIPTION FACTOR (EUROFUNG)"/>
    <property type="match status" value="1"/>
</dbReference>
<organism evidence="5 6">
    <name type="scientific">Massariosphaeria phaeospora</name>
    <dbReference type="NCBI Taxonomy" id="100035"/>
    <lineage>
        <taxon>Eukaryota</taxon>
        <taxon>Fungi</taxon>
        <taxon>Dikarya</taxon>
        <taxon>Ascomycota</taxon>
        <taxon>Pezizomycotina</taxon>
        <taxon>Dothideomycetes</taxon>
        <taxon>Pleosporomycetidae</taxon>
        <taxon>Pleosporales</taxon>
        <taxon>Pleosporales incertae sedis</taxon>
        <taxon>Massariosphaeria</taxon>
    </lineage>
</organism>
<comment type="subcellular location">
    <subcellularLocation>
        <location evidence="1">Nucleus</location>
    </subcellularLocation>
</comment>
<keyword evidence="6" id="KW-1185">Reference proteome</keyword>
<evidence type="ECO:0000313" key="5">
    <source>
        <dbReference type="EMBL" id="KAF2878226.1"/>
    </source>
</evidence>
<evidence type="ECO:0000256" key="2">
    <source>
        <dbReference type="ARBA" id="ARBA00023242"/>
    </source>
</evidence>
<dbReference type="Proteomes" id="UP000481861">
    <property type="component" value="Unassembled WGS sequence"/>
</dbReference>
<proteinExistence type="predicted"/>
<protein>
    <recommendedName>
        <fullName evidence="4">Xylanolytic transcriptional activator regulatory domain-containing protein</fullName>
    </recommendedName>
</protein>
<name>A0A7C8II56_9PLEO</name>
<sequence>MSNLWTVQPKHPFFSRSDLETKILASENLQCDTSMITNMFTRLATVTCMSAPECQQLLRENRRTLVRRYRHALEQSLAQAGWMTTQSILVLQSLVLYIFFATGSSRHTWIINGIALSLAQAMGLHSNASSSLDGIETEVRRRVWWMLCQTDVRASDTCGLQSHVPFTMDTELPLNINDTDLEFAGSVTTLHSRTELTEMTVSLAKIEMAKTKLLFKQSNLPSMEREAIIRAQLRRYEDTYLKYYDRNSELQRLYYLGTRFMMARLSKMMYDTANDDAKTEGLPESLILYHADVLEIAHQLPNKYRQHGWFFRCKNTQWHAVAYLLIQLCEYTEGSVVDRAWDVVEAAFASWDQGGIARGSEDSEKTDSRAVKTLWKPLLRLFARARSVRAEALRSRQGLTSTPSTLSTGCDPDSLTPEDIQAPAELLNNGDQLIGLVNKSVSEDIRRSEQLHEGIVSDPFFGSMDNFNTDMNWEQLDDWVQNFQDALNQQDMDWQDQGALNWW</sequence>
<dbReference type="EMBL" id="JAADJZ010000001">
    <property type="protein sequence ID" value="KAF2878226.1"/>
    <property type="molecule type" value="Genomic_DNA"/>
</dbReference>
<evidence type="ECO:0000256" key="1">
    <source>
        <dbReference type="ARBA" id="ARBA00004123"/>
    </source>
</evidence>
<accession>A0A7C8II56</accession>
<evidence type="ECO:0000313" key="6">
    <source>
        <dbReference type="Proteomes" id="UP000481861"/>
    </source>
</evidence>
<dbReference type="InterPro" id="IPR050613">
    <property type="entry name" value="Sec_Metabolite_Reg"/>
</dbReference>
<keyword evidence="2" id="KW-0539">Nucleus</keyword>
<comment type="caution">
    <text evidence="5">The sequence shown here is derived from an EMBL/GenBank/DDBJ whole genome shotgun (WGS) entry which is preliminary data.</text>
</comment>
<dbReference type="PANTHER" id="PTHR31001">
    <property type="entry name" value="UNCHARACTERIZED TRANSCRIPTIONAL REGULATORY PROTEIN"/>
    <property type="match status" value="1"/>
</dbReference>
<evidence type="ECO:0000256" key="3">
    <source>
        <dbReference type="SAM" id="MobiDB-lite"/>
    </source>
</evidence>
<reference evidence="5 6" key="1">
    <citation type="submission" date="2020-01" db="EMBL/GenBank/DDBJ databases">
        <authorList>
            <consortium name="DOE Joint Genome Institute"/>
            <person name="Haridas S."/>
            <person name="Albert R."/>
            <person name="Binder M."/>
            <person name="Bloem J."/>
            <person name="Labutti K."/>
            <person name="Salamov A."/>
            <person name="Andreopoulos B."/>
            <person name="Baker S.E."/>
            <person name="Barry K."/>
            <person name="Bills G."/>
            <person name="Bluhm B.H."/>
            <person name="Cannon C."/>
            <person name="Castanera R."/>
            <person name="Culley D.E."/>
            <person name="Daum C."/>
            <person name="Ezra D."/>
            <person name="Gonzalez J.B."/>
            <person name="Henrissat B."/>
            <person name="Kuo A."/>
            <person name="Liang C."/>
            <person name="Lipzen A."/>
            <person name="Lutzoni F."/>
            <person name="Magnuson J."/>
            <person name="Mondo S."/>
            <person name="Nolan M."/>
            <person name="Ohm R."/>
            <person name="Pangilinan J."/>
            <person name="Park H.-J.H."/>
            <person name="Ramirez L."/>
            <person name="Alfaro M."/>
            <person name="Sun H."/>
            <person name="Tritt A."/>
            <person name="Yoshinaga Y."/>
            <person name="Zwiers L.-H.L."/>
            <person name="Turgeon B.G."/>
            <person name="Goodwin S.B."/>
            <person name="Spatafora J.W."/>
            <person name="Crous P.W."/>
            <person name="Grigoriev I.V."/>
        </authorList>
    </citation>
    <scope>NUCLEOTIDE SEQUENCE [LARGE SCALE GENOMIC DNA]</scope>
    <source>
        <strain evidence="5 6">CBS 611.86</strain>
    </source>
</reference>
<gene>
    <name evidence="5" type="ORF">BDV95DRAFT_15674</name>
</gene>
<evidence type="ECO:0000259" key="4">
    <source>
        <dbReference type="SMART" id="SM00906"/>
    </source>
</evidence>
<feature type="domain" description="Xylanolytic transcriptional activator regulatory" evidence="4">
    <location>
        <begin position="108"/>
        <end position="179"/>
    </location>
</feature>
<dbReference type="GO" id="GO:0008270">
    <property type="term" value="F:zinc ion binding"/>
    <property type="evidence" value="ECO:0007669"/>
    <property type="project" value="InterPro"/>
</dbReference>
<dbReference type="GO" id="GO:0006351">
    <property type="term" value="P:DNA-templated transcription"/>
    <property type="evidence" value="ECO:0007669"/>
    <property type="project" value="InterPro"/>
</dbReference>
<feature type="region of interest" description="Disordered" evidence="3">
    <location>
        <begin position="394"/>
        <end position="418"/>
    </location>
</feature>
<feature type="compositionally biased region" description="Low complexity" evidence="3">
    <location>
        <begin position="399"/>
        <end position="408"/>
    </location>
</feature>
<dbReference type="InterPro" id="IPR007219">
    <property type="entry name" value="XnlR_reg_dom"/>
</dbReference>
<dbReference type="OrthoDB" id="424974at2759"/>